<evidence type="ECO:0000313" key="2">
    <source>
        <dbReference type="EMBL" id="SCB48062.1"/>
    </source>
</evidence>
<sequence length="91" mass="10010">MFDSDRMSEELRALKVDVTRLLSTAGEEMFESSKARTEALADQIRAALAELGETVEQEGEKLRGLVAERPITSLASAFALGVVVGFMLRRH</sequence>
<dbReference type="RefSeq" id="WP_036029006.1">
    <property type="nucleotide sequence ID" value="NZ_FMAE01000010.1"/>
</dbReference>
<protein>
    <recommendedName>
        <fullName evidence="4">Membrane-anchored ribosome-binding protein, inhibits growth in stationary phase, ElaB/YqjD/DUF883 family</fullName>
    </recommendedName>
</protein>
<keyword evidence="1" id="KW-1133">Transmembrane helix</keyword>
<organism evidence="2 3">
    <name type="scientific">Bradyrhizobium yuanmingense</name>
    <dbReference type="NCBI Taxonomy" id="108015"/>
    <lineage>
        <taxon>Bacteria</taxon>
        <taxon>Pseudomonadati</taxon>
        <taxon>Pseudomonadota</taxon>
        <taxon>Alphaproteobacteria</taxon>
        <taxon>Hyphomicrobiales</taxon>
        <taxon>Nitrobacteraceae</taxon>
        <taxon>Bradyrhizobium</taxon>
    </lineage>
</organism>
<feature type="transmembrane region" description="Helical" evidence="1">
    <location>
        <begin position="71"/>
        <end position="88"/>
    </location>
</feature>
<gene>
    <name evidence="2" type="ORF">GA0061099_101028</name>
</gene>
<evidence type="ECO:0000256" key="1">
    <source>
        <dbReference type="SAM" id="Phobius"/>
    </source>
</evidence>
<dbReference type="Proteomes" id="UP000183174">
    <property type="component" value="Unassembled WGS sequence"/>
</dbReference>
<accession>A0A1C3X718</accession>
<proteinExistence type="predicted"/>
<keyword evidence="1" id="KW-0472">Membrane</keyword>
<evidence type="ECO:0000313" key="3">
    <source>
        <dbReference type="Proteomes" id="UP000183174"/>
    </source>
</evidence>
<reference evidence="2 3" key="1">
    <citation type="submission" date="2016-08" db="EMBL/GenBank/DDBJ databases">
        <authorList>
            <person name="Seilhamer J.J."/>
        </authorList>
    </citation>
    <scope>NUCLEOTIDE SEQUENCE [LARGE SCALE GENOMIC DNA]</scope>
    <source>
        <strain evidence="2 3">CCBAU 10071</strain>
    </source>
</reference>
<keyword evidence="1" id="KW-0812">Transmembrane</keyword>
<name>A0A1C3X718_9BRAD</name>
<dbReference type="AlphaFoldDB" id="A0A1C3X718"/>
<evidence type="ECO:0008006" key="4">
    <source>
        <dbReference type="Google" id="ProtNLM"/>
    </source>
</evidence>
<dbReference type="EMBL" id="FMAE01000010">
    <property type="protein sequence ID" value="SCB48062.1"/>
    <property type="molecule type" value="Genomic_DNA"/>
</dbReference>